<dbReference type="GeneID" id="37014904"/>
<keyword evidence="3" id="KW-1185">Reference proteome</keyword>
<reference evidence="2 3" key="1">
    <citation type="journal article" date="2018" name="Mol. Biol. Evol.">
        <title>Broad Genomic Sampling Reveals a Smut Pathogenic Ancestry of the Fungal Clade Ustilaginomycotina.</title>
        <authorList>
            <person name="Kijpornyongpan T."/>
            <person name="Mondo S.J."/>
            <person name="Barry K."/>
            <person name="Sandor L."/>
            <person name="Lee J."/>
            <person name="Lipzen A."/>
            <person name="Pangilinan J."/>
            <person name="LaButti K."/>
            <person name="Hainaut M."/>
            <person name="Henrissat B."/>
            <person name="Grigoriev I.V."/>
            <person name="Spatafora J.W."/>
            <person name="Aime M.C."/>
        </authorList>
    </citation>
    <scope>NUCLEOTIDE SEQUENCE [LARGE SCALE GENOMIC DNA]</scope>
    <source>
        <strain evidence="2 3">MCA 4718</strain>
    </source>
</reference>
<protein>
    <submittedName>
        <fullName evidence="2">Uncharacterized protein</fullName>
    </submittedName>
</protein>
<evidence type="ECO:0000313" key="2">
    <source>
        <dbReference type="EMBL" id="PWN18802.1"/>
    </source>
</evidence>
<dbReference type="Proteomes" id="UP000245942">
    <property type="component" value="Unassembled WGS sequence"/>
</dbReference>
<accession>A0A316U068</accession>
<proteinExistence type="predicted"/>
<sequence length="180" mass="18784">MRLTMTLSLLSLLSSLLFLLAAQGVAAHPTGMNVAAREARAGLFERSLKGEGNVHLAARDDTTNVCSMTGNMGRGQSASWTATLAMSCCSTWNVSTCYQRTQADYNATEQCIIPSCSDLSSGNSDLMHGFTPLSSTIGIGTKNNSYLITTSGALGLFAGRYEAMAIVGMAAALLGALSLL</sequence>
<feature type="chain" id="PRO_5016458585" evidence="1">
    <location>
        <begin position="28"/>
        <end position="180"/>
    </location>
</feature>
<gene>
    <name evidence="2" type="ORF">BCV69DRAFT_284784</name>
</gene>
<dbReference type="RefSeq" id="XP_025345962.1">
    <property type="nucleotide sequence ID" value="XM_025493170.1"/>
</dbReference>
<feature type="signal peptide" evidence="1">
    <location>
        <begin position="1"/>
        <end position="27"/>
    </location>
</feature>
<evidence type="ECO:0000256" key="1">
    <source>
        <dbReference type="SAM" id="SignalP"/>
    </source>
</evidence>
<dbReference type="EMBL" id="KZ819334">
    <property type="protein sequence ID" value="PWN18802.1"/>
    <property type="molecule type" value="Genomic_DNA"/>
</dbReference>
<organism evidence="2 3">
    <name type="scientific">Pseudomicrostroma glucosiphilum</name>
    <dbReference type="NCBI Taxonomy" id="1684307"/>
    <lineage>
        <taxon>Eukaryota</taxon>
        <taxon>Fungi</taxon>
        <taxon>Dikarya</taxon>
        <taxon>Basidiomycota</taxon>
        <taxon>Ustilaginomycotina</taxon>
        <taxon>Exobasidiomycetes</taxon>
        <taxon>Microstromatales</taxon>
        <taxon>Microstromatales incertae sedis</taxon>
        <taxon>Pseudomicrostroma</taxon>
    </lineage>
</organism>
<dbReference type="AlphaFoldDB" id="A0A316U068"/>
<keyword evidence="1" id="KW-0732">Signal</keyword>
<name>A0A316U068_9BASI</name>
<evidence type="ECO:0000313" key="3">
    <source>
        <dbReference type="Proteomes" id="UP000245942"/>
    </source>
</evidence>